<feature type="compositionally biased region" description="Basic and acidic residues" evidence="1">
    <location>
        <begin position="69"/>
        <end position="80"/>
    </location>
</feature>
<evidence type="ECO:0000313" key="3">
    <source>
        <dbReference type="Proteomes" id="UP001153269"/>
    </source>
</evidence>
<proteinExistence type="predicted"/>
<sequence length="214" mass="23243">MSPFFLLLLRELPFPASEDDSALVQLLRTDKQDSELRAAKHRPPTLAQNPPCGPAQPSTVAQKWTNKRLQLDKLPDDQSKRTRSPPHTFHSPASSCPPLFHLIPCQFFLPPSSSIPVTPSSILLTPPLPNPSLSPPPPRSPCSRSLSLSGSLCACMTPLSPSELLPLREADGPGKGSNTGTIQRLQIRCSTKNIATGSKGDEKGGEKRDRDSWE</sequence>
<name>A0A9N7YI56_PLEPL</name>
<organism evidence="2 3">
    <name type="scientific">Pleuronectes platessa</name>
    <name type="common">European plaice</name>
    <dbReference type="NCBI Taxonomy" id="8262"/>
    <lineage>
        <taxon>Eukaryota</taxon>
        <taxon>Metazoa</taxon>
        <taxon>Chordata</taxon>
        <taxon>Craniata</taxon>
        <taxon>Vertebrata</taxon>
        <taxon>Euteleostomi</taxon>
        <taxon>Actinopterygii</taxon>
        <taxon>Neopterygii</taxon>
        <taxon>Teleostei</taxon>
        <taxon>Neoteleostei</taxon>
        <taxon>Acanthomorphata</taxon>
        <taxon>Carangaria</taxon>
        <taxon>Pleuronectiformes</taxon>
        <taxon>Pleuronectoidei</taxon>
        <taxon>Pleuronectidae</taxon>
        <taxon>Pleuronectes</taxon>
    </lineage>
</organism>
<feature type="region of interest" description="Disordered" evidence="1">
    <location>
        <begin position="34"/>
        <end position="92"/>
    </location>
</feature>
<dbReference type="AlphaFoldDB" id="A0A9N7YI56"/>
<feature type="compositionally biased region" description="Polar residues" evidence="1">
    <location>
        <begin position="176"/>
        <end position="196"/>
    </location>
</feature>
<dbReference type="Proteomes" id="UP001153269">
    <property type="component" value="Unassembled WGS sequence"/>
</dbReference>
<accession>A0A9N7YI56</accession>
<evidence type="ECO:0000256" key="1">
    <source>
        <dbReference type="SAM" id="MobiDB-lite"/>
    </source>
</evidence>
<feature type="compositionally biased region" description="Polar residues" evidence="1">
    <location>
        <begin position="56"/>
        <end position="68"/>
    </location>
</feature>
<evidence type="ECO:0000313" key="2">
    <source>
        <dbReference type="EMBL" id="CAB1426528.1"/>
    </source>
</evidence>
<reference evidence="2" key="1">
    <citation type="submission" date="2020-03" db="EMBL/GenBank/DDBJ databases">
        <authorList>
            <person name="Weist P."/>
        </authorList>
    </citation>
    <scope>NUCLEOTIDE SEQUENCE</scope>
</reference>
<keyword evidence="3" id="KW-1185">Reference proteome</keyword>
<protein>
    <submittedName>
        <fullName evidence="2">Uncharacterized protein</fullName>
    </submittedName>
</protein>
<comment type="caution">
    <text evidence="2">The sequence shown here is derived from an EMBL/GenBank/DDBJ whole genome shotgun (WGS) entry which is preliminary data.</text>
</comment>
<feature type="compositionally biased region" description="Basic and acidic residues" evidence="1">
    <location>
        <begin position="199"/>
        <end position="214"/>
    </location>
</feature>
<feature type="region of interest" description="Disordered" evidence="1">
    <location>
        <begin position="168"/>
        <end position="214"/>
    </location>
</feature>
<gene>
    <name evidence="2" type="ORF">PLEPLA_LOCUS14464</name>
</gene>
<dbReference type="EMBL" id="CADEAL010000891">
    <property type="protein sequence ID" value="CAB1426528.1"/>
    <property type="molecule type" value="Genomic_DNA"/>
</dbReference>